<evidence type="ECO:0000313" key="8">
    <source>
        <dbReference type="Proteomes" id="UP000193827"/>
    </source>
</evidence>
<dbReference type="GO" id="GO:0043190">
    <property type="term" value="C:ATP-binding cassette (ABC) transporter complex"/>
    <property type="evidence" value="ECO:0007669"/>
    <property type="project" value="InterPro"/>
</dbReference>
<feature type="transmembrane region" description="Helical" evidence="6">
    <location>
        <begin position="49"/>
        <end position="76"/>
    </location>
</feature>
<dbReference type="OrthoDB" id="8477889at2"/>
<accession>A0A1Y5RAD1</accession>
<reference evidence="7 8" key="1">
    <citation type="submission" date="2017-03" db="EMBL/GenBank/DDBJ databases">
        <authorList>
            <person name="Afonso C.L."/>
            <person name="Miller P.J."/>
            <person name="Scott M.A."/>
            <person name="Spackman E."/>
            <person name="Goraichik I."/>
            <person name="Dimitrov K.M."/>
            <person name="Suarez D.L."/>
            <person name="Swayne D.E."/>
        </authorList>
    </citation>
    <scope>NUCLEOTIDE SEQUENCE [LARGE SCALE GENOMIC DNA]</scope>
    <source>
        <strain evidence="7 8">CECT 8287</strain>
    </source>
</reference>
<keyword evidence="5 6" id="KW-0472">Membrane</keyword>
<dbReference type="Pfam" id="PF03739">
    <property type="entry name" value="LptF_LptG"/>
    <property type="match status" value="1"/>
</dbReference>
<feature type="transmembrane region" description="Helical" evidence="6">
    <location>
        <begin position="103"/>
        <end position="122"/>
    </location>
</feature>
<keyword evidence="4 6" id="KW-1133">Transmembrane helix</keyword>
<dbReference type="InterPro" id="IPR005495">
    <property type="entry name" value="LptG/LptF_permease"/>
</dbReference>
<evidence type="ECO:0000256" key="3">
    <source>
        <dbReference type="ARBA" id="ARBA00022692"/>
    </source>
</evidence>
<feature type="transmembrane region" description="Helical" evidence="6">
    <location>
        <begin position="12"/>
        <end position="29"/>
    </location>
</feature>
<evidence type="ECO:0000256" key="5">
    <source>
        <dbReference type="ARBA" id="ARBA00023136"/>
    </source>
</evidence>
<dbReference type="PANTHER" id="PTHR33529:SF6">
    <property type="entry name" value="YJGP_YJGQ FAMILY PERMEASE"/>
    <property type="match status" value="1"/>
</dbReference>
<dbReference type="InterPro" id="IPR030922">
    <property type="entry name" value="LptF"/>
</dbReference>
<keyword evidence="8" id="KW-1185">Reference proteome</keyword>
<protein>
    <submittedName>
        <fullName evidence="7">Putative permease YjgP/YjgQ family protein</fullName>
    </submittedName>
</protein>
<evidence type="ECO:0000256" key="2">
    <source>
        <dbReference type="ARBA" id="ARBA00022475"/>
    </source>
</evidence>
<dbReference type="EMBL" id="FWFL01000001">
    <property type="protein sequence ID" value="SLN10058.1"/>
    <property type="molecule type" value="Genomic_DNA"/>
</dbReference>
<feature type="transmembrane region" description="Helical" evidence="6">
    <location>
        <begin position="341"/>
        <end position="359"/>
    </location>
</feature>
<comment type="subcellular location">
    <subcellularLocation>
        <location evidence="1">Cell membrane</location>
        <topology evidence="1">Multi-pass membrane protein</topology>
    </subcellularLocation>
</comment>
<dbReference type="NCBIfam" id="TIGR04407">
    <property type="entry name" value="LptF_YjgP"/>
    <property type="match status" value="1"/>
</dbReference>
<proteinExistence type="predicted"/>
<gene>
    <name evidence="7" type="ORF">PEL8287_00138</name>
</gene>
<evidence type="ECO:0000256" key="6">
    <source>
        <dbReference type="SAM" id="Phobius"/>
    </source>
</evidence>
<dbReference type="AlphaFoldDB" id="A0A1Y5RAD1"/>
<organism evidence="7 8">
    <name type="scientific">Roseovarius litorisediminis</name>
    <dbReference type="NCBI Taxonomy" id="1312363"/>
    <lineage>
        <taxon>Bacteria</taxon>
        <taxon>Pseudomonadati</taxon>
        <taxon>Pseudomonadota</taxon>
        <taxon>Alphaproteobacteria</taxon>
        <taxon>Rhodobacterales</taxon>
        <taxon>Roseobacteraceae</taxon>
        <taxon>Roseovarius</taxon>
    </lineage>
</organism>
<dbReference type="Proteomes" id="UP000193827">
    <property type="component" value="Unassembled WGS sequence"/>
</dbReference>
<feature type="transmembrane region" description="Helical" evidence="6">
    <location>
        <begin position="308"/>
        <end position="329"/>
    </location>
</feature>
<evidence type="ECO:0000256" key="4">
    <source>
        <dbReference type="ARBA" id="ARBA00022989"/>
    </source>
</evidence>
<dbReference type="GO" id="GO:0055085">
    <property type="term" value="P:transmembrane transport"/>
    <property type="evidence" value="ECO:0007669"/>
    <property type="project" value="InterPro"/>
</dbReference>
<dbReference type="PANTHER" id="PTHR33529">
    <property type="entry name" value="SLR0882 PROTEIN-RELATED"/>
    <property type="match status" value="1"/>
</dbReference>
<keyword evidence="2" id="KW-1003">Cell membrane</keyword>
<feature type="transmembrane region" description="Helical" evidence="6">
    <location>
        <begin position="283"/>
        <end position="302"/>
    </location>
</feature>
<keyword evidence="3 6" id="KW-0812">Transmembrane</keyword>
<evidence type="ECO:0000313" key="7">
    <source>
        <dbReference type="EMBL" id="SLN10058.1"/>
    </source>
</evidence>
<dbReference type="GO" id="GO:0015920">
    <property type="term" value="P:lipopolysaccharide transport"/>
    <property type="evidence" value="ECO:0007669"/>
    <property type="project" value="TreeGrafter"/>
</dbReference>
<name>A0A1Y5RAD1_9RHOB</name>
<evidence type="ECO:0000256" key="1">
    <source>
        <dbReference type="ARBA" id="ARBA00004651"/>
    </source>
</evidence>
<sequence>MTRFDRYMLSQLMVMFGFFALVLVSIFWINRAVRMFDKLIGDGQPAWIFLEFTALTLPAVISATLPIATFASSVFVTNRLSTESELTVMQATGYSPWRLIRPVFVYGVIIAAMMSLLTHVLVPASQSQLKLRRAEISQNITAKLLTEGEFLHPAPGITFYIRDITPEGELRNVFLSDRRNADVPVTYSSTQAYLVQEGDGTKLVMVAGLAQNLRRDGNRLFTTHFDDFSYDISSLITKGPTNLDNVQFATTPDLVLRPDEVMKRSGATYGNVMYELHSRFTQALICILAAMIGFATLLLGTYSRFGVWWQILTAFVLLVGIKMIEGAVAGPVLKNGTMWPLMYFPVLVGIITTIVLLFWSSRPGALKRLVFRRFTAGEAT</sequence>